<proteinExistence type="predicted"/>
<evidence type="ECO:0000256" key="1">
    <source>
        <dbReference type="SAM" id="SignalP"/>
    </source>
</evidence>
<evidence type="ECO:0000313" key="3">
    <source>
        <dbReference type="Proteomes" id="UP000479710"/>
    </source>
</evidence>
<evidence type="ECO:0000313" key="2">
    <source>
        <dbReference type="EMBL" id="KAF0921534.1"/>
    </source>
</evidence>
<dbReference type="OrthoDB" id="10429373at2759"/>
<comment type="caution">
    <text evidence="2">The sequence shown here is derived from an EMBL/GenBank/DDBJ whole genome shotgun (WGS) entry which is preliminary data.</text>
</comment>
<reference evidence="2 3" key="1">
    <citation type="submission" date="2019-11" db="EMBL/GenBank/DDBJ databases">
        <title>Whole genome sequence of Oryza granulata.</title>
        <authorList>
            <person name="Li W."/>
        </authorList>
    </citation>
    <scope>NUCLEOTIDE SEQUENCE [LARGE SCALE GENOMIC DNA]</scope>
    <source>
        <strain evidence="3">cv. Menghai</strain>
        <tissue evidence="2">Leaf</tissue>
    </source>
</reference>
<dbReference type="EMBL" id="SPHZ02000004">
    <property type="protein sequence ID" value="KAF0921534.1"/>
    <property type="molecule type" value="Genomic_DNA"/>
</dbReference>
<gene>
    <name evidence="2" type="ORF">E2562_009275</name>
</gene>
<dbReference type="AlphaFoldDB" id="A0A6G1EAQ9"/>
<name>A0A6G1EAQ9_9ORYZ</name>
<keyword evidence="1" id="KW-0732">Signal</keyword>
<organism evidence="2 3">
    <name type="scientific">Oryza meyeriana var. granulata</name>
    <dbReference type="NCBI Taxonomy" id="110450"/>
    <lineage>
        <taxon>Eukaryota</taxon>
        <taxon>Viridiplantae</taxon>
        <taxon>Streptophyta</taxon>
        <taxon>Embryophyta</taxon>
        <taxon>Tracheophyta</taxon>
        <taxon>Spermatophyta</taxon>
        <taxon>Magnoliopsida</taxon>
        <taxon>Liliopsida</taxon>
        <taxon>Poales</taxon>
        <taxon>Poaceae</taxon>
        <taxon>BOP clade</taxon>
        <taxon>Oryzoideae</taxon>
        <taxon>Oryzeae</taxon>
        <taxon>Oryzinae</taxon>
        <taxon>Oryza</taxon>
        <taxon>Oryza meyeriana</taxon>
    </lineage>
</organism>
<protein>
    <submittedName>
        <fullName evidence="2">Uncharacterized protein</fullName>
    </submittedName>
</protein>
<feature type="chain" id="PRO_5026345014" evidence="1">
    <location>
        <begin position="32"/>
        <end position="63"/>
    </location>
</feature>
<dbReference type="Proteomes" id="UP000479710">
    <property type="component" value="Unassembled WGS sequence"/>
</dbReference>
<keyword evidence="3" id="KW-1185">Reference proteome</keyword>
<sequence length="63" mass="6817">MWTGNLRVFVVILVLQVCLLAMLAAPRTVHGRYATPTYPSDCCPRIRECCVAAGTAVATKPNP</sequence>
<accession>A0A6G1EAQ9</accession>
<feature type="signal peptide" evidence="1">
    <location>
        <begin position="1"/>
        <end position="31"/>
    </location>
</feature>